<dbReference type="STRING" id="1565605.PG1C_09000"/>
<organism evidence="2 3">
    <name type="scientific">Rugosibacter aromaticivorans</name>
    <dbReference type="NCBI Taxonomy" id="1565605"/>
    <lineage>
        <taxon>Bacteria</taxon>
        <taxon>Pseudomonadati</taxon>
        <taxon>Pseudomonadota</taxon>
        <taxon>Betaproteobacteria</taxon>
        <taxon>Nitrosomonadales</taxon>
        <taxon>Sterolibacteriaceae</taxon>
        <taxon>Rugosibacter</taxon>
    </lineage>
</organism>
<keyword evidence="3" id="KW-1185">Reference proteome</keyword>
<proteinExistence type="predicted"/>
<protein>
    <recommendedName>
        <fullName evidence="1">Glycosyltransferase 61 catalytic domain-containing protein</fullName>
    </recommendedName>
</protein>
<evidence type="ECO:0000259" key="1">
    <source>
        <dbReference type="Pfam" id="PF04577"/>
    </source>
</evidence>
<evidence type="ECO:0000313" key="3">
    <source>
        <dbReference type="Proteomes" id="UP000061603"/>
    </source>
</evidence>
<name>A0A0C5J9W8_9PROT</name>
<dbReference type="HOGENOM" id="CLU_606524_0_0_4"/>
<dbReference type="Pfam" id="PF04577">
    <property type="entry name" value="Glyco_transf_61"/>
    <property type="match status" value="1"/>
</dbReference>
<dbReference type="EMBL" id="CP010554">
    <property type="protein sequence ID" value="AJP48548.1"/>
    <property type="molecule type" value="Genomic_DNA"/>
</dbReference>
<dbReference type="AlphaFoldDB" id="A0A0C5J9W8"/>
<dbReference type="KEGG" id="rbu:PG1C_09000"/>
<sequence>MNNNITPPSAEVTSSNVLDIIRTLRADAARHEQLLEQIMAILQQSELLRHSKAQEPASFLPVWPPKEGVTDFSRLTIRQVEKPQGKSQDIVARLKATAVGQFYLEHLKQIPFVRELIIWSWRNGYPLYVNHIAPHFRNKNARRWRPLIKLSEYAKTKGIPTTKVTDTALVETPPPKVFPAHDQAYLSSSHDSYNFPPIYVATISDGMIYGGTNLTLTKDGVICHDLYDFERDYTSEELHGRNLIDARKHRIRWLLHDEVPERIPAAAAFVDACASNYAHWLTEVLPRIAVFCAEEQFKNIPIVVNEGLHKNIMESLCLMAGPEREIITLPIGRALLVDSLYLPSVAGYVPFERRNNKRSGHSHGIFSPAAFELIRKQVSSFVEELAEQGWPEKIYLRRNSGARKVTNVAELEALLVSKGYVVVEPEKLTFLQQVQLFRAAKEIVSPTGAALSNAIFSKPGTRITIIMARHENMIYRYWLNMLAPVQINVSYVLGNIIENHHLGIHADFSVDVKNIDELIKSWKSK</sequence>
<dbReference type="GO" id="GO:0016757">
    <property type="term" value="F:glycosyltransferase activity"/>
    <property type="evidence" value="ECO:0007669"/>
    <property type="project" value="InterPro"/>
</dbReference>
<evidence type="ECO:0000313" key="2">
    <source>
        <dbReference type="EMBL" id="AJP48548.1"/>
    </source>
</evidence>
<accession>A0A0C5J9W8</accession>
<dbReference type="Proteomes" id="UP000061603">
    <property type="component" value="Chromosome"/>
</dbReference>
<reference evidence="2 3" key="1">
    <citation type="journal article" date="2015" name="Genome Announc.">
        <title>Complete Genome Sequence of a Novel Bacterium within the Family Rhodocyclaceae That Degrades Polycyclic Aromatic Hydrocarbons.</title>
        <authorList>
            <person name="Singleton D.R."/>
            <person name="Dickey A.N."/>
            <person name="Scholl E.H."/>
            <person name="Wright F.A."/>
            <person name="Aitken M.D."/>
        </authorList>
    </citation>
    <scope>NUCLEOTIDE SEQUENCE [LARGE SCALE GENOMIC DNA]</scope>
    <source>
        <strain evidence="3">PG1-Ca6</strain>
    </source>
</reference>
<gene>
    <name evidence="2" type="ORF">PG1C_09000</name>
</gene>
<feature type="domain" description="Glycosyltransferase 61 catalytic" evidence="1">
    <location>
        <begin position="277"/>
        <end position="463"/>
    </location>
</feature>
<dbReference type="RefSeq" id="WP_202634502.1">
    <property type="nucleotide sequence ID" value="NZ_CP010554.1"/>
</dbReference>
<dbReference type="InterPro" id="IPR049625">
    <property type="entry name" value="Glyco_transf_61_cat"/>
</dbReference>